<evidence type="ECO:0000313" key="4">
    <source>
        <dbReference type="Proteomes" id="UP000001357"/>
    </source>
</evidence>
<dbReference type="AlphaFoldDB" id="A9V1E7"/>
<keyword evidence="1" id="KW-0175">Coiled coil</keyword>
<dbReference type="KEGG" id="mbr:MONBRDRAFT_8884"/>
<dbReference type="EMBL" id="CH991554">
    <property type="protein sequence ID" value="EDQ88554.1"/>
    <property type="molecule type" value="Genomic_DNA"/>
</dbReference>
<dbReference type="RefSeq" id="XP_001746658.1">
    <property type="nucleotide sequence ID" value="XM_001746606.1"/>
</dbReference>
<feature type="region of interest" description="Disordered" evidence="2">
    <location>
        <begin position="1"/>
        <end position="115"/>
    </location>
</feature>
<feature type="coiled-coil region" evidence="1">
    <location>
        <begin position="258"/>
        <end position="285"/>
    </location>
</feature>
<feature type="compositionally biased region" description="Low complexity" evidence="2">
    <location>
        <begin position="33"/>
        <end position="49"/>
    </location>
</feature>
<organism evidence="3 4">
    <name type="scientific">Monosiga brevicollis</name>
    <name type="common">Choanoflagellate</name>
    <dbReference type="NCBI Taxonomy" id="81824"/>
    <lineage>
        <taxon>Eukaryota</taxon>
        <taxon>Choanoflagellata</taxon>
        <taxon>Craspedida</taxon>
        <taxon>Salpingoecidae</taxon>
        <taxon>Monosiga</taxon>
    </lineage>
</organism>
<dbReference type="InParanoid" id="A9V1E7"/>
<name>A9V1E7_MONBE</name>
<protein>
    <submittedName>
        <fullName evidence="3">Uncharacterized protein</fullName>
    </submittedName>
</protein>
<proteinExistence type="predicted"/>
<accession>A9V1E7</accession>
<feature type="region of interest" description="Disordered" evidence="2">
    <location>
        <begin position="156"/>
        <end position="188"/>
    </location>
</feature>
<feature type="compositionally biased region" description="Polar residues" evidence="2">
    <location>
        <begin position="21"/>
        <end position="30"/>
    </location>
</feature>
<sequence>MASHNPFAVDGASPAAAGSRRISSTSSNPFGDSPSASSSSRPSRKASSANPFADASAADPFESPPVSPTKVKSEAQSVGGARSTRPVTITTTAAKASEASSAASKSGKTPKAASQIRAATSAAPIIPAEHVMTHLDPNAVSVLSSTDQIKVWGADLEPDGDDDNPVAPDGGSAVRRSTVAGRNDPGSAGVYASTLRRTFTLSNRSQLEVMRLVKEKHISIDEALALAATREEEEAAFSISNEAQLDLLHRVKAGELTQEQATSTARELSKEQEELAAQRENEEMAQEFDDFLNMFITGRSRSDSVDSLQEARATAEALFQDPSALDVYCQPVRPLAEIEAEHSANVGHQDEVYQIQGQQF</sequence>
<evidence type="ECO:0000256" key="2">
    <source>
        <dbReference type="SAM" id="MobiDB-lite"/>
    </source>
</evidence>
<gene>
    <name evidence="3" type="ORF">MONBRDRAFT_8884</name>
</gene>
<keyword evidence="4" id="KW-1185">Reference proteome</keyword>
<evidence type="ECO:0000313" key="3">
    <source>
        <dbReference type="EMBL" id="EDQ88554.1"/>
    </source>
</evidence>
<dbReference type="Proteomes" id="UP000001357">
    <property type="component" value="Unassembled WGS sequence"/>
</dbReference>
<evidence type="ECO:0000256" key="1">
    <source>
        <dbReference type="SAM" id="Coils"/>
    </source>
</evidence>
<reference evidence="3 4" key="1">
    <citation type="journal article" date="2008" name="Nature">
        <title>The genome of the choanoflagellate Monosiga brevicollis and the origin of metazoans.</title>
        <authorList>
            <consortium name="JGI Sequencing"/>
            <person name="King N."/>
            <person name="Westbrook M.J."/>
            <person name="Young S.L."/>
            <person name="Kuo A."/>
            <person name="Abedin M."/>
            <person name="Chapman J."/>
            <person name="Fairclough S."/>
            <person name="Hellsten U."/>
            <person name="Isogai Y."/>
            <person name="Letunic I."/>
            <person name="Marr M."/>
            <person name="Pincus D."/>
            <person name="Putnam N."/>
            <person name="Rokas A."/>
            <person name="Wright K.J."/>
            <person name="Zuzow R."/>
            <person name="Dirks W."/>
            <person name="Good M."/>
            <person name="Goodstein D."/>
            <person name="Lemons D."/>
            <person name="Li W."/>
            <person name="Lyons J.B."/>
            <person name="Morris A."/>
            <person name="Nichols S."/>
            <person name="Richter D.J."/>
            <person name="Salamov A."/>
            <person name="Bork P."/>
            <person name="Lim W.A."/>
            <person name="Manning G."/>
            <person name="Miller W.T."/>
            <person name="McGinnis W."/>
            <person name="Shapiro H."/>
            <person name="Tjian R."/>
            <person name="Grigoriev I.V."/>
            <person name="Rokhsar D."/>
        </authorList>
    </citation>
    <scope>NUCLEOTIDE SEQUENCE [LARGE SCALE GENOMIC DNA]</scope>
    <source>
        <strain evidence="4">MX1 / ATCC 50154</strain>
    </source>
</reference>
<dbReference type="GeneID" id="5891806"/>
<feature type="compositionally biased region" description="Low complexity" evidence="2">
    <location>
        <begin position="90"/>
        <end position="115"/>
    </location>
</feature>